<reference evidence="4" key="2">
    <citation type="journal article" date="2022" name="Sci. Rep.">
        <title>In silico prediction of the enzymes involved in the degradation of the herbicide molinate by Gulosibacter molinativorax ON4T.</title>
        <authorList>
            <person name="Lopes A.R."/>
            <person name="Bunin E."/>
            <person name="Viana A.T."/>
            <person name="Froufe H."/>
            <person name="Munoz-Merida A."/>
            <person name="Pinho D."/>
            <person name="Figueiredo J."/>
            <person name="Barroso C."/>
            <person name="Vaz-Moreira I."/>
            <person name="Bellanger X."/>
            <person name="Egas C."/>
            <person name="Nunes O.C."/>
        </authorList>
    </citation>
    <scope>NUCLEOTIDE SEQUENCE</scope>
    <source>
        <strain evidence="4">ON4</strain>
    </source>
</reference>
<keyword evidence="1" id="KW-0812">Transmembrane</keyword>
<keyword evidence="1" id="KW-0472">Membrane</keyword>
<reference evidence="4" key="1">
    <citation type="submission" date="2018-03" db="EMBL/GenBank/DDBJ databases">
        <authorList>
            <person name="Nunes O.C."/>
            <person name="Lopes A.R."/>
            <person name="Froufe H."/>
            <person name="Munoz-Merida A."/>
            <person name="Barroso C."/>
            <person name="Egas C."/>
        </authorList>
    </citation>
    <scope>NUCLEOTIDE SEQUENCE</scope>
    <source>
        <strain evidence="4">ON4</strain>
    </source>
</reference>
<dbReference type="InterPro" id="IPR048389">
    <property type="entry name" value="YciQ-like_C"/>
</dbReference>
<feature type="transmembrane region" description="Helical" evidence="1">
    <location>
        <begin position="268"/>
        <end position="290"/>
    </location>
</feature>
<evidence type="ECO:0000313" key="4">
    <source>
        <dbReference type="EMBL" id="MDJ1370732.1"/>
    </source>
</evidence>
<evidence type="ECO:0000259" key="3">
    <source>
        <dbReference type="Pfam" id="PF20990"/>
    </source>
</evidence>
<keyword evidence="5" id="KW-1185">Reference proteome</keyword>
<name>A0ABT7C693_9MICO</name>
<evidence type="ECO:0000256" key="1">
    <source>
        <dbReference type="SAM" id="Phobius"/>
    </source>
</evidence>
<evidence type="ECO:0000313" key="5">
    <source>
        <dbReference type="Proteomes" id="UP001170379"/>
    </source>
</evidence>
<accession>A0ABT7C693</accession>
<dbReference type="InterPro" id="IPR018702">
    <property type="entry name" value="DUF2207"/>
</dbReference>
<organism evidence="4 5">
    <name type="scientific">Gulosibacter molinativorax</name>
    <dbReference type="NCBI Taxonomy" id="256821"/>
    <lineage>
        <taxon>Bacteria</taxon>
        <taxon>Bacillati</taxon>
        <taxon>Actinomycetota</taxon>
        <taxon>Actinomycetes</taxon>
        <taxon>Micrococcales</taxon>
        <taxon>Microbacteriaceae</taxon>
        <taxon>Gulosibacter</taxon>
    </lineage>
</organism>
<dbReference type="Pfam" id="PF20990">
    <property type="entry name" value="DUF2207_C"/>
    <property type="match status" value="1"/>
</dbReference>
<dbReference type="Pfam" id="PF09972">
    <property type="entry name" value="DUF2207"/>
    <property type="match status" value="1"/>
</dbReference>
<feature type="domain" description="DUF2207" evidence="2">
    <location>
        <begin position="82"/>
        <end position="251"/>
    </location>
</feature>
<sequence length="627" mass="66403">MIPQPTPAARIQPPTIGARAKRSGALLALLLVLLAGILGVVGSVTPAFADESSVENFEFESWTSDWHVGIERTPGGKERSYAEVTETIVPVFPEIDQNRGIVRSVPLDIADGRMEVTDVGVHDAAGNEVEFDSDVSGGVLTVEIGTDEFVHGKQTYVLSYKLRDVIADLGNPEVQELYADLLPTSRVQPIHSFSAQVTLAPELAEARVGDASCYLGTAGATDPCEILADGLSYHVEPGAMEPNTTVTINIGFEPGTVPELSLLDRVGWFPFAVAAIALGGLLASAVLLVVQLRRSRHAPGGVVVAQYEPREDVSPQIAAQLMPTLAQRAFPASILFGAVHGALRIEESEDAKEPSQVWGTGEKLLDPQLRKLDDASSLPEIEQHFVDSVLFPSGEVIAIRGNEKLGKAYSRFGKVPRKAVVDDGFIEKSVAASAAKRRTLWVAVPSIVVSFAALIVMLIVNGGALIGFTLVGTLLLFALAVVAASIPTRLRTAKGAEAHDHLRGLREYIKLSEADRIQSLQSAETAERVGLDARVIEVYEQLLPYASLFGLDRTWAKELQAKYESAGTAPVWLYGYSPVVFATAMTHLKHTTQTTMPSGEGGGASASGFGGGGMAGGGIGGGSVGGR</sequence>
<dbReference type="RefSeq" id="WP_026936553.1">
    <property type="nucleotide sequence ID" value="NZ_CP028426.1"/>
</dbReference>
<feature type="transmembrane region" description="Helical" evidence="1">
    <location>
        <begin position="466"/>
        <end position="486"/>
    </location>
</feature>
<dbReference type="EMBL" id="PXVD01000006">
    <property type="protein sequence ID" value="MDJ1370732.1"/>
    <property type="molecule type" value="Genomic_DNA"/>
</dbReference>
<comment type="caution">
    <text evidence="4">The sequence shown here is derived from an EMBL/GenBank/DDBJ whole genome shotgun (WGS) entry which is preliminary data.</text>
</comment>
<feature type="domain" description="Predicted membrane protein YciQ-like C-terminal" evidence="3">
    <location>
        <begin position="305"/>
        <end position="559"/>
    </location>
</feature>
<evidence type="ECO:0000259" key="2">
    <source>
        <dbReference type="Pfam" id="PF09972"/>
    </source>
</evidence>
<gene>
    <name evidence="4" type="ORF">C7K25_05030</name>
</gene>
<feature type="transmembrane region" description="Helical" evidence="1">
    <location>
        <begin position="440"/>
        <end position="460"/>
    </location>
</feature>
<proteinExistence type="predicted"/>
<keyword evidence="1" id="KW-1133">Transmembrane helix</keyword>
<dbReference type="Proteomes" id="UP001170379">
    <property type="component" value="Unassembled WGS sequence"/>
</dbReference>
<protein>
    <submittedName>
        <fullName evidence="4">DUF2207 domain-containing protein</fullName>
    </submittedName>
</protein>